<name>A0AA36I3S1_9DINO</name>
<feature type="coiled-coil region" evidence="1">
    <location>
        <begin position="27"/>
        <end position="75"/>
    </location>
</feature>
<keyword evidence="1" id="KW-0175">Coiled coil</keyword>
<comment type="caution">
    <text evidence="2">The sequence shown here is derived from an EMBL/GenBank/DDBJ whole genome shotgun (WGS) entry which is preliminary data.</text>
</comment>
<dbReference type="EMBL" id="CAUJNA010000713">
    <property type="protein sequence ID" value="CAJ1380487.1"/>
    <property type="molecule type" value="Genomic_DNA"/>
</dbReference>
<gene>
    <name evidence="2" type="ORF">EVOR1521_LOCUS8416</name>
</gene>
<dbReference type="AlphaFoldDB" id="A0AA36I3S1"/>
<evidence type="ECO:0000313" key="2">
    <source>
        <dbReference type="EMBL" id="CAJ1380487.1"/>
    </source>
</evidence>
<proteinExistence type="predicted"/>
<keyword evidence="3" id="KW-1185">Reference proteome</keyword>
<organism evidence="2 3">
    <name type="scientific">Effrenium voratum</name>
    <dbReference type="NCBI Taxonomy" id="2562239"/>
    <lineage>
        <taxon>Eukaryota</taxon>
        <taxon>Sar</taxon>
        <taxon>Alveolata</taxon>
        <taxon>Dinophyceae</taxon>
        <taxon>Suessiales</taxon>
        <taxon>Symbiodiniaceae</taxon>
        <taxon>Effrenium</taxon>
    </lineage>
</organism>
<evidence type="ECO:0000256" key="1">
    <source>
        <dbReference type="SAM" id="Coils"/>
    </source>
</evidence>
<sequence length="1072" mass="118239">MEQANGAAKTKLEQLSKLLNIKLRSAQGFLQEELNAMQSRIKKAEKKLDTVIAAAKEQRERLQACELTAESLEKVERCEAALQKASEAERPFQKDCEVSPAEAQQALADCEATALAAQKAISEARSATLQCLTKAKEFGEAASDLCTKDQLALQKRLDGMALKLNELKKETTERKRKAHLLTTAEKVSKVEAAVKQMGEVMARFSESSIATLSKDEAQKISEEGCTVEQTAQACMESAKRFLGQRMQEAKTLQEAQRVPFMADLSKLQSRLTAAQVEVAKLSKQLTEREQSFVAVRLSQDVDNELRRISEEGKVAAQVCQDLLEGEGHAKLLLLLRHDAVVEILQDHISASQTVENLWEDLSAGDASVTQDRFADWLQSRSEVSSGTLTKEQTLQVWPLLVKGEQMKQAEFQDLLLARRCAANTIGLWNAPSGGREICQLYEGEAVQILDTSDERPHCRLLRDGSSLWVASAECLQPTAAGQLASLEAYIKAAFANCNFSATQTEQKAAQVASIKQGPLVPIRSKLLEVSKKLTQEKAKLDILKSNLLTAKEAAQQEREAEVKELMDAKCKAFQEESSRRGKEALKEAEEATNQVLQGAEESQRLSLSELEALQTQGETAFEVLKSSKGVITQLLDSFDSFKGPKRTMLLQARVELNKINSQLFAMEQKCGSCSESLRQAHAQALKKLTVRARNALRHAFRQSGLSPDSAFLQAARSDQDQVSEEEFLLFVSKLGEEVTSEQAKMLYKEFARSGMFKGNFLKAVQEYGCCVREVAMTGGLSIGTVTGTIRKILMHEVLEILEGPCTEEEANVQRVRCRALKDGKEGWITIKGNQGTPFLKPREKPFLLVAGETEFRAESELSSEVLRKLQMGEKLELLEGPREVTFEEKVFLQGVAADGSEGFVLLQEMVSSGIEGPSDRHYVCKSTIAMTDVEDITSCKVLCKIQSGDLLEALGDPVEGEPGAIPRRRFLACGSGQEGWVTLTGNAGTVYLEQSQRHWLVASSVALRLSTDDEALAKRALKEELFEEKARRTVRPKPQVQMKARSLVDWTVGWVSFVAGPNAPVKPSSDAP</sequence>
<evidence type="ECO:0000313" key="3">
    <source>
        <dbReference type="Proteomes" id="UP001178507"/>
    </source>
</evidence>
<feature type="coiled-coil region" evidence="1">
    <location>
        <begin position="533"/>
        <end position="602"/>
    </location>
</feature>
<reference evidence="2" key="1">
    <citation type="submission" date="2023-08" db="EMBL/GenBank/DDBJ databases">
        <authorList>
            <person name="Chen Y."/>
            <person name="Shah S."/>
            <person name="Dougan E. K."/>
            <person name="Thang M."/>
            <person name="Chan C."/>
        </authorList>
    </citation>
    <scope>NUCLEOTIDE SEQUENCE</scope>
</reference>
<protein>
    <submittedName>
        <fullName evidence="2">Uncharacterized protein</fullName>
    </submittedName>
</protein>
<accession>A0AA36I3S1</accession>
<dbReference type="Proteomes" id="UP001178507">
    <property type="component" value="Unassembled WGS sequence"/>
</dbReference>